<reference evidence="13 14" key="1">
    <citation type="submission" date="2025-04" db="UniProtKB">
        <authorList>
            <consortium name="RefSeq"/>
        </authorList>
    </citation>
    <scope>IDENTIFICATION</scope>
    <source>
        <strain evidence="13 14">OHB3-1</strain>
    </source>
</reference>
<dbReference type="RefSeq" id="XP_022142115.1">
    <property type="nucleotide sequence ID" value="XM_022286423.1"/>
</dbReference>
<keyword evidence="1 9" id="KW-0479">Metal-binding</keyword>
<sequence>MQRRDHDEIMKAVQERRLKGNLQVQNQVQAQPQPQKCPRCDSLNTKFCYYNNYSLSQPRYLCKTCRRYWTQGGTLRNVPVGGGCRKGKRPKPSSDNTRSTQPLLPPPPRSPVVQQISLSATPQPIIFSGTPIMTTSSSYFNPGEEVGSSSRWVNSFVSSQIGQSQIQASEIIYEMMDHHQSAGKAAVNNSSSPAAAWPETYINNNSSNPLAAVGDTIVWTSGNSTTAVDQSSLDPNQWPDYMRGFCPPP</sequence>
<evidence type="ECO:0000259" key="11">
    <source>
        <dbReference type="PROSITE" id="PS50884"/>
    </source>
</evidence>
<dbReference type="PANTHER" id="PTHR31992">
    <property type="entry name" value="DOF ZINC FINGER PROTEIN DOF1.4-RELATED"/>
    <property type="match status" value="1"/>
</dbReference>
<proteinExistence type="predicted"/>
<comment type="function">
    <text evidence="9">Transcription factor that binds specifically to a 5'-AA[AG]G-3' consensus core sequence.</text>
</comment>
<dbReference type="Pfam" id="PF02701">
    <property type="entry name" value="Zn_ribbon_Dof"/>
    <property type="match status" value="1"/>
</dbReference>
<dbReference type="GO" id="GO:0003700">
    <property type="term" value="F:DNA-binding transcription factor activity"/>
    <property type="evidence" value="ECO:0007669"/>
    <property type="project" value="UniProtKB-UniRule"/>
</dbReference>
<protein>
    <recommendedName>
        <fullName evidence="9">Dof zinc finger protein</fullName>
    </recommendedName>
</protein>
<evidence type="ECO:0000313" key="13">
    <source>
        <dbReference type="RefSeq" id="XP_022142114.1"/>
    </source>
</evidence>
<dbReference type="PROSITE" id="PS01361">
    <property type="entry name" value="ZF_DOF_1"/>
    <property type="match status" value="1"/>
</dbReference>
<feature type="region of interest" description="Disordered" evidence="10">
    <location>
        <begin position="79"/>
        <end position="112"/>
    </location>
</feature>
<dbReference type="OrthoDB" id="1927254at2759"/>
<keyword evidence="5 8" id="KW-0238">DNA-binding</keyword>
<evidence type="ECO:0000256" key="4">
    <source>
        <dbReference type="ARBA" id="ARBA00023015"/>
    </source>
</evidence>
<comment type="subcellular location">
    <subcellularLocation>
        <location evidence="8 9">Nucleus</location>
    </subcellularLocation>
</comment>
<organism evidence="12 14">
    <name type="scientific">Momordica charantia</name>
    <name type="common">Bitter gourd</name>
    <name type="synonym">Balsam pear</name>
    <dbReference type="NCBI Taxonomy" id="3673"/>
    <lineage>
        <taxon>Eukaryota</taxon>
        <taxon>Viridiplantae</taxon>
        <taxon>Streptophyta</taxon>
        <taxon>Embryophyta</taxon>
        <taxon>Tracheophyta</taxon>
        <taxon>Spermatophyta</taxon>
        <taxon>Magnoliopsida</taxon>
        <taxon>eudicotyledons</taxon>
        <taxon>Gunneridae</taxon>
        <taxon>Pentapetalae</taxon>
        <taxon>rosids</taxon>
        <taxon>fabids</taxon>
        <taxon>Cucurbitales</taxon>
        <taxon>Cucurbitaceae</taxon>
        <taxon>Momordiceae</taxon>
        <taxon>Momordica</taxon>
    </lineage>
</organism>
<gene>
    <name evidence="13 14" type="primary">LOC111012319</name>
</gene>
<dbReference type="GO" id="GO:0005634">
    <property type="term" value="C:nucleus"/>
    <property type="evidence" value="ECO:0007669"/>
    <property type="project" value="UniProtKB-SubCell"/>
</dbReference>
<dbReference type="PROSITE" id="PS50884">
    <property type="entry name" value="ZF_DOF_2"/>
    <property type="match status" value="1"/>
</dbReference>
<evidence type="ECO:0000256" key="1">
    <source>
        <dbReference type="ARBA" id="ARBA00022723"/>
    </source>
</evidence>
<evidence type="ECO:0000313" key="14">
    <source>
        <dbReference type="RefSeq" id="XP_022142115.1"/>
    </source>
</evidence>
<evidence type="ECO:0000313" key="12">
    <source>
        <dbReference type="Proteomes" id="UP000504603"/>
    </source>
</evidence>
<evidence type="ECO:0000256" key="2">
    <source>
        <dbReference type="ARBA" id="ARBA00022771"/>
    </source>
</evidence>
<evidence type="ECO:0000256" key="3">
    <source>
        <dbReference type="ARBA" id="ARBA00022833"/>
    </source>
</evidence>
<dbReference type="Proteomes" id="UP000504603">
    <property type="component" value="Unplaced"/>
</dbReference>
<dbReference type="AlphaFoldDB" id="A0A6J1CK05"/>
<evidence type="ECO:0000256" key="6">
    <source>
        <dbReference type="ARBA" id="ARBA00023163"/>
    </source>
</evidence>
<feature type="domain" description="Dof-type" evidence="11">
    <location>
        <begin position="35"/>
        <end position="89"/>
    </location>
</feature>
<keyword evidence="4 9" id="KW-0805">Transcription regulation</keyword>
<dbReference type="GeneID" id="111012319"/>
<dbReference type="GO" id="GO:0003677">
    <property type="term" value="F:DNA binding"/>
    <property type="evidence" value="ECO:0007669"/>
    <property type="project" value="UniProtKB-UniRule"/>
</dbReference>
<dbReference type="InterPro" id="IPR003851">
    <property type="entry name" value="Znf_Dof"/>
</dbReference>
<dbReference type="PANTHER" id="PTHR31992:SF108">
    <property type="entry name" value="DOF ZINC FINGER PROTEIN"/>
    <property type="match status" value="1"/>
</dbReference>
<dbReference type="KEGG" id="mcha:111012319"/>
<keyword evidence="7 8" id="KW-0539">Nucleus</keyword>
<accession>A0A6J1CK05</accession>
<keyword evidence="6 9" id="KW-0804">Transcription</keyword>
<keyword evidence="3 9" id="KW-0862">Zinc</keyword>
<dbReference type="InterPro" id="IPR045174">
    <property type="entry name" value="Dof"/>
</dbReference>
<dbReference type="GO" id="GO:0008270">
    <property type="term" value="F:zinc ion binding"/>
    <property type="evidence" value="ECO:0007669"/>
    <property type="project" value="UniProtKB-KW"/>
</dbReference>
<evidence type="ECO:0000256" key="8">
    <source>
        <dbReference type="PROSITE-ProRule" id="PRU00071"/>
    </source>
</evidence>
<evidence type="ECO:0000256" key="9">
    <source>
        <dbReference type="RuleBase" id="RU369094"/>
    </source>
</evidence>
<name>A0A6J1CK05_MOMCH</name>
<keyword evidence="12" id="KW-1185">Reference proteome</keyword>
<evidence type="ECO:0000256" key="10">
    <source>
        <dbReference type="SAM" id="MobiDB-lite"/>
    </source>
</evidence>
<dbReference type="RefSeq" id="XP_022142114.1">
    <property type="nucleotide sequence ID" value="XM_022286422.1"/>
</dbReference>
<keyword evidence="2 8" id="KW-0863">Zinc-finger</keyword>
<evidence type="ECO:0000256" key="7">
    <source>
        <dbReference type="ARBA" id="ARBA00023242"/>
    </source>
</evidence>
<evidence type="ECO:0000256" key="5">
    <source>
        <dbReference type="ARBA" id="ARBA00023125"/>
    </source>
</evidence>